<comment type="function">
    <text evidence="5">This is one of the proteins that binds to the 5S RNA in the ribosome where it forms part of the central protuberance.</text>
</comment>
<evidence type="ECO:0000259" key="8">
    <source>
        <dbReference type="Pfam" id="PF14693"/>
    </source>
</evidence>
<keyword evidence="10" id="KW-1185">Reference proteome</keyword>
<evidence type="ECO:0000256" key="5">
    <source>
        <dbReference type="HAMAP-Rule" id="MF_01334"/>
    </source>
</evidence>
<dbReference type="KEGG" id="rpm:RSPPHO_02929"/>
<dbReference type="PATRIC" id="fig|1150469.3.peg.3304"/>
<name>H6SPN0_PARPM</name>
<dbReference type="eggNOG" id="COG1825">
    <property type="taxonomic scope" value="Bacteria"/>
</dbReference>
<feature type="domain" description="Large ribosomal subunit protein bL25 L25" evidence="7">
    <location>
        <begin position="70"/>
        <end position="156"/>
    </location>
</feature>
<reference evidence="9 10" key="1">
    <citation type="submission" date="2012-02" db="EMBL/GenBank/DDBJ databases">
        <title>Shotgun genome sequence of Phaeospirillum photometricum DSM 122.</title>
        <authorList>
            <person name="Duquesne K."/>
            <person name="Sturgis J."/>
        </authorList>
    </citation>
    <scope>NUCLEOTIDE SEQUENCE [LARGE SCALE GENOMIC DNA]</scope>
    <source>
        <strain evidence="10">DSM122</strain>
    </source>
</reference>
<evidence type="ECO:0000259" key="7">
    <source>
        <dbReference type="Pfam" id="PF01386"/>
    </source>
</evidence>
<dbReference type="AlphaFoldDB" id="H6SPN0"/>
<feature type="region of interest" description="Disordered" evidence="6">
    <location>
        <begin position="26"/>
        <end position="45"/>
    </location>
</feature>
<gene>
    <name evidence="5 9" type="primary">rplY</name>
    <name evidence="5" type="synonym">ctc</name>
    <name evidence="9" type="ORF">RSPPHO_02929</name>
</gene>
<dbReference type="InterPro" id="IPR020056">
    <property type="entry name" value="Rbsml_bL25/Gln-tRNA_synth_N"/>
</dbReference>
<evidence type="ECO:0000256" key="1">
    <source>
        <dbReference type="ARBA" id="ARBA00022730"/>
    </source>
</evidence>
<protein>
    <recommendedName>
        <fullName evidence="5">Large ribosomal subunit protein bL25</fullName>
    </recommendedName>
    <alternativeName>
        <fullName evidence="5">General stress protein CTC</fullName>
    </alternativeName>
</protein>
<keyword evidence="4 5" id="KW-0687">Ribonucleoprotein</keyword>
<evidence type="ECO:0000313" key="9">
    <source>
        <dbReference type="EMBL" id="CCG09555.1"/>
    </source>
</evidence>
<dbReference type="PANTHER" id="PTHR33284">
    <property type="entry name" value="RIBOSOMAL PROTEIN L25/GLN-TRNA SYNTHETASE, ANTI-CODON-BINDING DOMAIN-CONTAINING PROTEIN"/>
    <property type="match status" value="1"/>
</dbReference>
<evidence type="ECO:0000256" key="4">
    <source>
        <dbReference type="ARBA" id="ARBA00023274"/>
    </source>
</evidence>
<dbReference type="CDD" id="cd00495">
    <property type="entry name" value="Ribosomal_L25_TL5_CTC"/>
    <property type="match status" value="1"/>
</dbReference>
<dbReference type="Gene3D" id="2.170.120.20">
    <property type="entry name" value="Ribosomal protein L25, beta domain"/>
    <property type="match status" value="1"/>
</dbReference>
<dbReference type="GO" id="GO:0022625">
    <property type="term" value="C:cytosolic large ribosomal subunit"/>
    <property type="evidence" value="ECO:0007669"/>
    <property type="project" value="TreeGrafter"/>
</dbReference>
<dbReference type="InterPro" id="IPR020057">
    <property type="entry name" value="Ribosomal_bL25_b-dom"/>
</dbReference>
<sequence length="261" mass="27595">MGACLSFCLRRPRKAPFPGPCQAGHPGVHPLSRRRTSGGAVGAGTPGGRAESFLAPLESKIMTDIGTLAVKGRDRAGKGAARATRREGLIPGVIYGGRQAPALVAIDPRVVLGEMKRAGFSTRLFDILVDGESAGRVMIHDVQMHPVTDMPIHADFLRVDAETEVTVEVPVHFINETRSPGLKRGGVLNIVRHEVEVVGKPDLLPAALEVDLTGLEISDSVHISAVAIPAGVRPTITERDFTLCTIAAPSVLKADSETTEA</sequence>
<dbReference type="NCBIfam" id="NF004128">
    <property type="entry name" value="PRK05618.1-2"/>
    <property type="match status" value="1"/>
</dbReference>
<dbReference type="InterPro" id="IPR011035">
    <property type="entry name" value="Ribosomal_bL25/Gln-tRNA_synth"/>
</dbReference>
<dbReference type="GO" id="GO:0003735">
    <property type="term" value="F:structural constituent of ribosome"/>
    <property type="evidence" value="ECO:0007669"/>
    <property type="project" value="InterPro"/>
</dbReference>
<evidence type="ECO:0000256" key="3">
    <source>
        <dbReference type="ARBA" id="ARBA00022980"/>
    </source>
</evidence>
<dbReference type="Gene3D" id="2.40.240.10">
    <property type="entry name" value="Ribosomal Protein L25, Chain P"/>
    <property type="match status" value="1"/>
</dbReference>
<dbReference type="HAMAP" id="MF_01334">
    <property type="entry name" value="Ribosomal_bL25_CTC"/>
    <property type="match status" value="1"/>
</dbReference>
<dbReference type="STRING" id="1150469.RSPPHO_02929"/>
<dbReference type="GO" id="GO:0006412">
    <property type="term" value="P:translation"/>
    <property type="evidence" value="ECO:0007669"/>
    <property type="project" value="UniProtKB-UniRule"/>
</dbReference>
<dbReference type="InterPro" id="IPR020930">
    <property type="entry name" value="Ribosomal_uL5_bac-type"/>
</dbReference>
<evidence type="ECO:0000256" key="2">
    <source>
        <dbReference type="ARBA" id="ARBA00022884"/>
    </source>
</evidence>
<accession>H6SPN0</accession>
<evidence type="ECO:0000256" key="6">
    <source>
        <dbReference type="SAM" id="MobiDB-lite"/>
    </source>
</evidence>
<dbReference type="Pfam" id="PF01386">
    <property type="entry name" value="Ribosomal_L25p"/>
    <property type="match status" value="1"/>
</dbReference>
<dbReference type="Pfam" id="PF14693">
    <property type="entry name" value="Ribosomal_TL5_C"/>
    <property type="match status" value="1"/>
</dbReference>
<dbReference type="InterPro" id="IPR029751">
    <property type="entry name" value="Ribosomal_L25_dom"/>
</dbReference>
<dbReference type="InterPro" id="IPR001021">
    <property type="entry name" value="Ribosomal_bL25_long"/>
</dbReference>
<dbReference type="InterPro" id="IPR037121">
    <property type="entry name" value="Ribosomal_bL25_C"/>
</dbReference>
<keyword evidence="3 5" id="KW-0689">Ribosomal protein</keyword>
<proteinExistence type="inferred from homology"/>
<dbReference type="PANTHER" id="PTHR33284:SF1">
    <property type="entry name" value="RIBOSOMAL PROTEIN L25_GLN-TRNA SYNTHETASE, ANTI-CODON-BINDING DOMAIN-CONTAINING PROTEIN"/>
    <property type="match status" value="1"/>
</dbReference>
<dbReference type="GO" id="GO:0008097">
    <property type="term" value="F:5S rRNA binding"/>
    <property type="evidence" value="ECO:0007669"/>
    <property type="project" value="InterPro"/>
</dbReference>
<dbReference type="HOGENOM" id="CLU_075939_3_0_5"/>
<dbReference type="SUPFAM" id="SSF50715">
    <property type="entry name" value="Ribosomal protein L25-like"/>
    <property type="match status" value="1"/>
</dbReference>
<keyword evidence="2 5" id="KW-0694">RNA-binding</keyword>
<feature type="domain" description="Large ribosomal subunit protein bL25 beta" evidence="8">
    <location>
        <begin position="164"/>
        <end position="249"/>
    </location>
</feature>
<organism evidence="9 10">
    <name type="scientific">Pararhodospirillum photometricum DSM 122</name>
    <dbReference type="NCBI Taxonomy" id="1150469"/>
    <lineage>
        <taxon>Bacteria</taxon>
        <taxon>Pseudomonadati</taxon>
        <taxon>Pseudomonadota</taxon>
        <taxon>Alphaproteobacteria</taxon>
        <taxon>Rhodospirillales</taxon>
        <taxon>Rhodospirillaceae</taxon>
        <taxon>Pararhodospirillum</taxon>
    </lineage>
</organism>
<comment type="similarity">
    <text evidence="5">Belongs to the bacterial ribosomal protein bL25 family. CTC subfamily.</text>
</comment>
<dbReference type="Proteomes" id="UP000033220">
    <property type="component" value="Chromosome DSM 122"/>
</dbReference>
<keyword evidence="1 5" id="KW-0699">rRNA-binding</keyword>
<dbReference type="EMBL" id="HE663493">
    <property type="protein sequence ID" value="CCG09555.1"/>
    <property type="molecule type" value="Genomic_DNA"/>
</dbReference>
<comment type="subunit">
    <text evidence="5">Part of the 50S ribosomal subunit; part of the 5S rRNA/L5/L18/L25 subcomplex. Contacts the 5S rRNA. Binds to the 5S rRNA independently of L5 and L18.</text>
</comment>
<dbReference type="NCBIfam" id="TIGR00731">
    <property type="entry name" value="bL25_bact_ctc"/>
    <property type="match status" value="1"/>
</dbReference>
<evidence type="ECO:0000313" key="10">
    <source>
        <dbReference type="Proteomes" id="UP000033220"/>
    </source>
</evidence>